<dbReference type="Proteomes" id="UP000199607">
    <property type="component" value="Unassembled WGS sequence"/>
</dbReference>
<organism evidence="4 5">
    <name type="scientific">Halogranum rubrum</name>
    <dbReference type="NCBI Taxonomy" id="553466"/>
    <lineage>
        <taxon>Archaea</taxon>
        <taxon>Methanobacteriati</taxon>
        <taxon>Methanobacteriota</taxon>
        <taxon>Stenosarchaea group</taxon>
        <taxon>Halobacteria</taxon>
        <taxon>Halobacteriales</taxon>
        <taxon>Haloferacaceae</taxon>
    </lineage>
</organism>
<evidence type="ECO:0000259" key="2">
    <source>
        <dbReference type="Pfam" id="PF13676"/>
    </source>
</evidence>
<reference evidence="5" key="1">
    <citation type="submission" date="2016-10" db="EMBL/GenBank/DDBJ databases">
        <authorList>
            <person name="Varghese N."/>
            <person name="Submissions S."/>
        </authorList>
    </citation>
    <scope>NUCLEOTIDE SEQUENCE [LARGE SCALE GENOMIC DNA]</scope>
    <source>
        <strain evidence="5">CGMCC 1.7738</strain>
    </source>
</reference>
<dbReference type="Pfam" id="PF18145">
    <property type="entry name" value="SAVED"/>
    <property type="match status" value="1"/>
</dbReference>
<dbReference type="InterPro" id="IPR035897">
    <property type="entry name" value="Toll_tir_struct_dom_sf"/>
</dbReference>
<feature type="domain" description="TIR" evidence="2">
    <location>
        <begin position="8"/>
        <end position="74"/>
    </location>
</feature>
<dbReference type="InterPro" id="IPR000157">
    <property type="entry name" value="TIR_dom"/>
</dbReference>
<name>A0A1I4JBV3_9EURY</name>
<evidence type="ECO:0000259" key="3">
    <source>
        <dbReference type="Pfam" id="PF18145"/>
    </source>
</evidence>
<dbReference type="InterPro" id="IPR040836">
    <property type="entry name" value="SAVED"/>
</dbReference>
<dbReference type="Gene3D" id="3.40.50.10140">
    <property type="entry name" value="Toll/interleukin-1 receptor homology (TIR) domain"/>
    <property type="match status" value="1"/>
</dbReference>
<dbReference type="Pfam" id="PF13676">
    <property type="entry name" value="TIR_2"/>
    <property type="match status" value="1"/>
</dbReference>
<dbReference type="RefSeq" id="WP_143085795.1">
    <property type="nucleotide sequence ID" value="NZ_FOTC01000010.1"/>
</dbReference>
<gene>
    <name evidence="4" type="ORF">SAMN04487950_4443</name>
</gene>
<accession>A0A1I4JBV3</accession>
<protein>
    <submittedName>
        <fullName evidence="4">TIR domain-containing protein</fullName>
    </submittedName>
</protein>
<evidence type="ECO:0000256" key="1">
    <source>
        <dbReference type="SAM" id="MobiDB-lite"/>
    </source>
</evidence>
<evidence type="ECO:0000313" key="4">
    <source>
        <dbReference type="EMBL" id="SFL63737.1"/>
    </source>
</evidence>
<feature type="compositionally biased region" description="Polar residues" evidence="1">
    <location>
        <begin position="399"/>
        <end position="409"/>
    </location>
</feature>
<sequence>MTDPTGRVFLSYKHEQTDVANFLQSELERHGVPIWRDIFDLKPEPLRDEIIEQLENPRTASGIALVSEEVSDSDIILNDELPGFKNRWDSDDDFFVVVVPCPDIKVSEAKSILNEAPILHDFSAWKMVPLEATTSDEAADIVDSVLSERIERIDGYLPEGEPIECSLDTYESPAHDIDPAIAIDWSSSFEQGLPSEEEWNQRLIPALSTVTDCLSQKASGRRLRFRGRTHLPAAFAAGYCLPTTRRIPASWVQPRGTDGGTEWTLEIDGEDSGVEGALQRRPNHGSELAVLVNVAADVQPEIDQMHDQLPDFNGVLKLTPEDGPGIELTPAEAVHAADVFRTEVRNAIKQLPKTSTIHLFMAGPMGLAFLFGQQSNTLRPIQTYLFNKDDGQYYPAGRLQTQPLSNDSDTPSEEQ</sequence>
<keyword evidence="5" id="KW-1185">Reference proteome</keyword>
<dbReference type="AlphaFoldDB" id="A0A1I4JBV3"/>
<evidence type="ECO:0000313" key="5">
    <source>
        <dbReference type="Proteomes" id="UP000199607"/>
    </source>
</evidence>
<feature type="domain" description="SMODS-associated and fused to various effectors" evidence="3">
    <location>
        <begin position="214"/>
        <end position="396"/>
    </location>
</feature>
<proteinExistence type="predicted"/>
<dbReference type="GO" id="GO:0007165">
    <property type="term" value="P:signal transduction"/>
    <property type="evidence" value="ECO:0007669"/>
    <property type="project" value="InterPro"/>
</dbReference>
<dbReference type="STRING" id="553466.SAMN04487950_4443"/>
<dbReference type="EMBL" id="FOTC01000010">
    <property type="protein sequence ID" value="SFL63737.1"/>
    <property type="molecule type" value="Genomic_DNA"/>
</dbReference>
<dbReference type="SUPFAM" id="SSF52200">
    <property type="entry name" value="Toll/Interleukin receptor TIR domain"/>
    <property type="match status" value="1"/>
</dbReference>
<feature type="region of interest" description="Disordered" evidence="1">
    <location>
        <begin position="396"/>
        <end position="415"/>
    </location>
</feature>
<dbReference type="NCBIfam" id="NF033611">
    <property type="entry name" value="SAVED"/>
    <property type="match status" value="1"/>
</dbReference>